<dbReference type="GeneID" id="85363564"/>
<dbReference type="AlphaFoldDB" id="A0AA39JA79"/>
<dbReference type="EMBL" id="JAUEPS010000091">
    <property type="protein sequence ID" value="KAK0439042.1"/>
    <property type="molecule type" value="Genomic_DNA"/>
</dbReference>
<evidence type="ECO:0000313" key="1">
    <source>
        <dbReference type="EMBL" id="KAK0439042.1"/>
    </source>
</evidence>
<comment type="caution">
    <text evidence="1">The sequence shown here is derived from an EMBL/GenBank/DDBJ whole genome shotgun (WGS) entry which is preliminary data.</text>
</comment>
<evidence type="ECO:0000313" key="2">
    <source>
        <dbReference type="Proteomes" id="UP001175211"/>
    </source>
</evidence>
<gene>
    <name evidence="1" type="ORF">EV420DRAFT_1735760</name>
</gene>
<keyword evidence="2" id="KW-1185">Reference proteome</keyword>
<proteinExistence type="predicted"/>
<dbReference type="Proteomes" id="UP001175211">
    <property type="component" value="Unassembled WGS sequence"/>
</dbReference>
<dbReference type="RefSeq" id="XP_060323112.1">
    <property type="nucleotide sequence ID" value="XM_060480016.1"/>
</dbReference>
<protein>
    <submittedName>
        <fullName evidence="1">Uncharacterized protein</fullName>
    </submittedName>
</protein>
<sequence length="479" mass="55264">MCHDADLTKLQDTPYVVAFHENDRVRMLGFFEEASARTIYDHVSKEWAKVLMDRRRSEILESYGDNRWIKQCTEEVLKFNVFAVVRAHDVSLSPDNAPYVVAFHQRDCVRMIGYSERGVAQTGYNSISNEWAKIFVNRQRREVLTSYGVKHWSKQCEEEVQRLPAFDDTALLQIAPYIVAFHQSDCVRMIGLYTAESARAVYGAVSEEWAKVVSDRERSQVSASYGSDYYVKLCKERISQLNASKFNGTVPLQHAPYIVALHQSDRVRMVGFSKEESAWTVYNTVSNEWAKILMDRRRSQNLFSHGGARWIKQCKEEVLRVPLFENPILLSQSGPYVVAFHQNDCVRMIGLPTEGSARAVYDMISMEWAKILVDKRDSELLASYGSRYYTKQCGDEIRRLDTFQSIMPLRTASYIVAFHQSDRVRMLGFSEDRAARAVYGAVSDEWAKVLVNRRYSEMPLASYGSAYYVRQCEEEILRL</sequence>
<organism evidence="1 2">
    <name type="scientific">Armillaria tabescens</name>
    <name type="common">Ringless honey mushroom</name>
    <name type="synonym">Agaricus tabescens</name>
    <dbReference type="NCBI Taxonomy" id="1929756"/>
    <lineage>
        <taxon>Eukaryota</taxon>
        <taxon>Fungi</taxon>
        <taxon>Dikarya</taxon>
        <taxon>Basidiomycota</taxon>
        <taxon>Agaricomycotina</taxon>
        <taxon>Agaricomycetes</taxon>
        <taxon>Agaricomycetidae</taxon>
        <taxon>Agaricales</taxon>
        <taxon>Marasmiineae</taxon>
        <taxon>Physalacriaceae</taxon>
        <taxon>Desarmillaria</taxon>
    </lineage>
</organism>
<reference evidence="1" key="1">
    <citation type="submission" date="2023-06" db="EMBL/GenBank/DDBJ databases">
        <authorList>
            <consortium name="Lawrence Berkeley National Laboratory"/>
            <person name="Ahrendt S."/>
            <person name="Sahu N."/>
            <person name="Indic B."/>
            <person name="Wong-Bajracharya J."/>
            <person name="Merenyi Z."/>
            <person name="Ke H.-M."/>
            <person name="Monk M."/>
            <person name="Kocsube S."/>
            <person name="Drula E."/>
            <person name="Lipzen A."/>
            <person name="Balint B."/>
            <person name="Henrissat B."/>
            <person name="Andreopoulos B."/>
            <person name="Martin F.M."/>
            <person name="Harder C.B."/>
            <person name="Rigling D."/>
            <person name="Ford K.L."/>
            <person name="Foster G.D."/>
            <person name="Pangilinan J."/>
            <person name="Papanicolaou A."/>
            <person name="Barry K."/>
            <person name="LaButti K."/>
            <person name="Viragh M."/>
            <person name="Koriabine M."/>
            <person name="Yan M."/>
            <person name="Riley R."/>
            <person name="Champramary S."/>
            <person name="Plett K.L."/>
            <person name="Tsai I.J."/>
            <person name="Slot J."/>
            <person name="Sipos G."/>
            <person name="Plett J."/>
            <person name="Nagy L.G."/>
            <person name="Grigoriev I.V."/>
        </authorList>
    </citation>
    <scope>NUCLEOTIDE SEQUENCE</scope>
    <source>
        <strain evidence="1">CCBAS 213</strain>
    </source>
</reference>
<accession>A0AA39JA79</accession>
<name>A0AA39JA79_ARMTA</name>